<comment type="caution">
    <text evidence="6">The sequence shown here is derived from an EMBL/GenBank/DDBJ whole genome shotgun (WGS) entry which is preliminary data.</text>
</comment>
<gene>
    <name evidence="6" type="ORF">IR135_09100</name>
</gene>
<dbReference type="PRINTS" id="PR00039">
    <property type="entry name" value="HTHLYSR"/>
</dbReference>
<dbReference type="PROSITE" id="PS50931">
    <property type="entry name" value="HTH_LYSR"/>
    <property type="match status" value="1"/>
</dbReference>
<evidence type="ECO:0000256" key="2">
    <source>
        <dbReference type="ARBA" id="ARBA00023015"/>
    </source>
</evidence>
<dbReference type="EMBL" id="JADGLW010000007">
    <property type="protein sequence ID" value="MBF0754419.1"/>
    <property type="molecule type" value="Genomic_DNA"/>
</dbReference>
<dbReference type="PANTHER" id="PTHR30419:SF28">
    <property type="entry name" value="HTH-TYPE TRANSCRIPTIONAL REGULATOR BSDA"/>
    <property type="match status" value="1"/>
</dbReference>
<name>A0ABR9Y126_9STAP</name>
<keyword evidence="4" id="KW-0804">Transcription</keyword>
<keyword evidence="7" id="KW-1185">Reference proteome</keyword>
<evidence type="ECO:0000259" key="5">
    <source>
        <dbReference type="PROSITE" id="PS50931"/>
    </source>
</evidence>
<proteinExistence type="inferred from homology"/>
<keyword evidence="2" id="KW-0805">Transcription regulation</keyword>
<organism evidence="6 7">
    <name type="scientific">Jeotgalicoccus nanhaiensis</name>
    <dbReference type="NCBI Taxonomy" id="568603"/>
    <lineage>
        <taxon>Bacteria</taxon>
        <taxon>Bacillati</taxon>
        <taxon>Bacillota</taxon>
        <taxon>Bacilli</taxon>
        <taxon>Bacillales</taxon>
        <taxon>Staphylococcaceae</taxon>
        <taxon>Jeotgalicoccus</taxon>
    </lineage>
</organism>
<dbReference type="Gene3D" id="3.40.190.290">
    <property type="match status" value="1"/>
</dbReference>
<evidence type="ECO:0000313" key="6">
    <source>
        <dbReference type="EMBL" id="MBF0754419.1"/>
    </source>
</evidence>
<sequence length="290" mass="33196">MDVRQLRYYKEIVDQGSISKAAERLHIAQPPLSQLLKKLEDDFNTELIRRYRQKWEVTESGELLYRYAVQILGQMAEVKKRINEVEEGSAGSVNVGVSSACYNMLIDYIAEFRAQFPKIKISIHSGDSETLLNKLKQQEIDLALLIRPGNTEQFDTKSLDPEQSILIVPDSWAPSLPAEPALKDIGHLPFIMLGEMEDYSFHSSLLRIFKAHHIEPDIVIECKDIPILVALVNRGLGISIIPRMNYKSLFVEHLRIYEFTQFEASVEPVVMKLRDVPVSKAAEKFWNIVQ</sequence>
<evidence type="ECO:0000256" key="3">
    <source>
        <dbReference type="ARBA" id="ARBA00023125"/>
    </source>
</evidence>
<evidence type="ECO:0000256" key="1">
    <source>
        <dbReference type="ARBA" id="ARBA00009437"/>
    </source>
</evidence>
<dbReference type="Gene3D" id="1.10.10.10">
    <property type="entry name" value="Winged helix-like DNA-binding domain superfamily/Winged helix DNA-binding domain"/>
    <property type="match status" value="1"/>
</dbReference>
<dbReference type="InterPro" id="IPR050950">
    <property type="entry name" value="HTH-type_LysR_regulators"/>
</dbReference>
<dbReference type="CDD" id="cd05466">
    <property type="entry name" value="PBP2_LTTR_substrate"/>
    <property type="match status" value="1"/>
</dbReference>
<dbReference type="PANTHER" id="PTHR30419">
    <property type="entry name" value="HTH-TYPE TRANSCRIPTIONAL REGULATOR YBHD"/>
    <property type="match status" value="1"/>
</dbReference>
<dbReference type="SUPFAM" id="SSF46785">
    <property type="entry name" value="Winged helix' DNA-binding domain"/>
    <property type="match status" value="1"/>
</dbReference>
<comment type="similarity">
    <text evidence="1">Belongs to the LysR transcriptional regulatory family.</text>
</comment>
<evidence type="ECO:0000256" key="4">
    <source>
        <dbReference type="ARBA" id="ARBA00023163"/>
    </source>
</evidence>
<dbReference type="SUPFAM" id="SSF53850">
    <property type="entry name" value="Periplasmic binding protein-like II"/>
    <property type="match status" value="1"/>
</dbReference>
<protein>
    <submittedName>
        <fullName evidence="6">LysR family transcriptional regulator</fullName>
    </submittedName>
</protein>
<feature type="domain" description="HTH lysR-type" evidence="5">
    <location>
        <begin position="1"/>
        <end position="58"/>
    </location>
</feature>
<keyword evidence="3" id="KW-0238">DNA-binding</keyword>
<dbReference type="InterPro" id="IPR036390">
    <property type="entry name" value="WH_DNA-bd_sf"/>
</dbReference>
<reference evidence="6 7" key="1">
    <citation type="submission" date="2020-10" db="EMBL/GenBank/DDBJ databases">
        <title>Mouse Oral microbiota.</title>
        <authorList>
            <person name="Joseph S."/>
            <person name="Aduse-Opoku J."/>
        </authorList>
    </citation>
    <scope>NUCLEOTIDE SEQUENCE [LARGE SCALE GENOMIC DNA]</scope>
    <source>
        <strain evidence="6 7">19428wE5_W307</strain>
    </source>
</reference>
<dbReference type="InterPro" id="IPR036388">
    <property type="entry name" value="WH-like_DNA-bd_sf"/>
</dbReference>
<dbReference type="Pfam" id="PF03466">
    <property type="entry name" value="LysR_substrate"/>
    <property type="match status" value="1"/>
</dbReference>
<dbReference type="InterPro" id="IPR005119">
    <property type="entry name" value="LysR_subst-bd"/>
</dbReference>
<dbReference type="InterPro" id="IPR000847">
    <property type="entry name" value="LysR_HTH_N"/>
</dbReference>
<evidence type="ECO:0000313" key="7">
    <source>
        <dbReference type="Proteomes" id="UP000647980"/>
    </source>
</evidence>
<dbReference type="Pfam" id="PF00126">
    <property type="entry name" value="HTH_1"/>
    <property type="match status" value="1"/>
</dbReference>
<dbReference type="RefSeq" id="WP_135098766.1">
    <property type="nucleotide sequence ID" value="NZ_JADGLW010000007.1"/>
</dbReference>
<dbReference type="Proteomes" id="UP000647980">
    <property type="component" value="Unassembled WGS sequence"/>
</dbReference>
<accession>A0ABR9Y126</accession>